<protein>
    <submittedName>
        <fullName evidence="2">Uncharacterized protein</fullName>
    </submittedName>
</protein>
<dbReference type="VEuPathDB" id="CryptoDB:Cvel_18257"/>
<evidence type="ECO:0000313" key="2">
    <source>
        <dbReference type="EMBL" id="CEM16771.1"/>
    </source>
</evidence>
<feature type="compositionally biased region" description="Basic and acidic residues" evidence="1">
    <location>
        <begin position="326"/>
        <end position="335"/>
    </location>
</feature>
<accession>A0A0G4FQN9</accession>
<sequence>MPVPRCHPVAAFDSGMNSRDLRFCYKWQQYAKQVHDASTFSFWQDKTHETDVLLEAQVAATCEFFDFDQSVEVICIMGRPSRWQSLMKKMKEKDACKIEMEFQRKMGILSQLEAKGWKLLFCDYKVSDGQLKQAGADVLFALYLFFLQSLLSEGDEHDPILCMVADVDMLFVFEFLQQFTQRLLNIPFTPLYLAVYKNCASGLWSAPFLAGRILFGDVTVKDPKVPLTFASMPPPQKSTRATCRRPTYSNPLRMLPLWSNQSLTFLQVQQLSFLPLSSRTPPLPTLQRLAEVHDRKSGWSDGGGGKEEDRKGDRDGRGCGVGGGAWHEDRGDSVRGGHHGSADEGITVTDSVNILYHGSSLAFLFGGGGALADGKNVEGE</sequence>
<dbReference type="AlphaFoldDB" id="A0A0G4FQN9"/>
<dbReference type="EMBL" id="CDMZ01000554">
    <property type="protein sequence ID" value="CEM16771.1"/>
    <property type="molecule type" value="Genomic_DNA"/>
</dbReference>
<proteinExistence type="predicted"/>
<gene>
    <name evidence="2" type="ORF">Cvel_18257</name>
</gene>
<feature type="region of interest" description="Disordered" evidence="1">
    <location>
        <begin position="292"/>
        <end position="342"/>
    </location>
</feature>
<organism evidence="2">
    <name type="scientific">Chromera velia CCMP2878</name>
    <dbReference type="NCBI Taxonomy" id="1169474"/>
    <lineage>
        <taxon>Eukaryota</taxon>
        <taxon>Sar</taxon>
        <taxon>Alveolata</taxon>
        <taxon>Colpodellida</taxon>
        <taxon>Chromeraceae</taxon>
        <taxon>Chromera</taxon>
    </lineage>
</organism>
<name>A0A0G4FQN9_9ALVE</name>
<feature type="compositionally biased region" description="Basic and acidic residues" evidence="1">
    <location>
        <begin position="292"/>
        <end position="317"/>
    </location>
</feature>
<evidence type="ECO:0000256" key="1">
    <source>
        <dbReference type="SAM" id="MobiDB-lite"/>
    </source>
</evidence>
<reference evidence="2" key="1">
    <citation type="submission" date="2014-11" db="EMBL/GenBank/DDBJ databases">
        <authorList>
            <person name="Otto D Thomas"/>
            <person name="Naeem Raeece"/>
        </authorList>
    </citation>
    <scope>NUCLEOTIDE SEQUENCE</scope>
</reference>